<evidence type="ECO:0000313" key="2">
    <source>
        <dbReference type="EMBL" id="KZV56619.1"/>
    </source>
</evidence>
<feature type="signal peptide" evidence="1">
    <location>
        <begin position="1"/>
        <end position="22"/>
    </location>
</feature>
<feature type="chain" id="PRO_5016455678" description="Secreted protein" evidence="1">
    <location>
        <begin position="23"/>
        <end position="72"/>
    </location>
</feature>
<evidence type="ECO:0008006" key="4">
    <source>
        <dbReference type="Google" id="ProtNLM"/>
    </source>
</evidence>
<organism evidence="2 3">
    <name type="scientific">Dorcoceras hygrometricum</name>
    <dbReference type="NCBI Taxonomy" id="472368"/>
    <lineage>
        <taxon>Eukaryota</taxon>
        <taxon>Viridiplantae</taxon>
        <taxon>Streptophyta</taxon>
        <taxon>Embryophyta</taxon>
        <taxon>Tracheophyta</taxon>
        <taxon>Spermatophyta</taxon>
        <taxon>Magnoliopsida</taxon>
        <taxon>eudicotyledons</taxon>
        <taxon>Gunneridae</taxon>
        <taxon>Pentapetalae</taxon>
        <taxon>asterids</taxon>
        <taxon>lamiids</taxon>
        <taxon>Lamiales</taxon>
        <taxon>Gesneriaceae</taxon>
        <taxon>Didymocarpoideae</taxon>
        <taxon>Trichosporeae</taxon>
        <taxon>Loxocarpinae</taxon>
        <taxon>Dorcoceras</taxon>
    </lineage>
</organism>
<accession>A0A2Z7D9Q7</accession>
<dbReference type="EMBL" id="KQ988002">
    <property type="protein sequence ID" value="KZV56619.1"/>
    <property type="molecule type" value="Genomic_DNA"/>
</dbReference>
<gene>
    <name evidence="2" type="ORF">F511_43234</name>
</gene>
<dbReference type="AlphaFoldDB" id="A0A2Z7D9Q7"/>
<sequence>MSNGYGLLLGLVGVVCVPAACGRSQCITVALGVFQASLERAACLYRSGLWSSGLLALCCEGCWFQWVAGLVL</sequence>
<protein>
    <recommendedName>
        <fullName evidence="4">Secreted protein</fullName>
    </recommendedName>
</protein>
<proteinExistence type="predicted"/>
<evidence type="ECO:0000313" key="3">
    <source>
        <dbReference type="Proteomes" id="UP000250235"/>
    </source>
</evidence>
<keyword evidence="3" id="KW-1185">Reference proteome</keyword>
<evidence type="ECO:0000256" key="1">
    <source>
        <dbReference type="SAM" id="SignalP"/>
    </source>
</evidence>
<keyword evidence="1" id="KW-0732">Signal</keyword>
<dbReference type="Proteomes" id="UP000250235">
    <property type="component" value="Unassembled WGS sequence"/>
</dbReference>
<reference evidence="2 3" key="1">
    <citation type="journal article" date="2015" name="Proc. Natl. Acad. Sci. U.S.A.">
        <title>The resurrection genome of Boea hygrometrica: A blueprint for survival of dehydration.</title>
        <authorList>
            <person name="Xiao L."/>
            <person name="Yang G."/>
            <person name="Zhang L."/>
            <person name="Yang X."/>
            <person name="Zhao S."/>
            <person name="Ji Z."/>
            <person name="Zhou Q."/>
            <person name="Hu M."/>
            <person name="Wang Y."/>
            <person name="Chen M."/>
            <person name="Xu Y."/>
            <person name="Jin H."/>
            <person name="Xiao X."/>
            <person name="Hu G."/>
            <person name="Bao F."/>
            <person name="Hu Y."/>
            <person name="Wan P."/>
            <person name="Li L."/>
            <person name="Deng X."/>
            <person name="Kuang T."/>
            <person name="Xiang C."/>
            <person name="Zhu J.K."/>
            <person name="Oliver M.J."/>
            <person name="He Y."/>
        </authorList>
    </citation>
    <scope>NUCLEOTIDE SEQUENCE [LARGE SCALE GENOMIC DNA]</scope>
    <source>
        <strain evidence="3">cv. XS01</strain>
    </source>
</reference>
<name>A0A2Z7D9Q7_9LAMI</name>